<evidence type="ECO:0000256" key="13">
    <source>
        <dbReference type="SAM" id="Phobius"/>
    </source>
</evidence>
<dbReference type="GO" id="GO:0006811">
    <property type="term" value="P:monoatomic ion transport"/>
    <property type="evidence" value="ECO:0007669"/>
    <property type="project" value="UniProtKB-KW"/>
</dbReference>
<dbReference type="GO" id="GO:0005886">
    <property type="term" value="C:plasma membrane"/>
    <property type="evidence" value="ECO:0007669"/>
    <property type="project" value="UniProtKB-SubCell"/>
</dbReference>
<evidence type="ECO:0000256" key="1">
    <source>
        <dbReference type="ARBA" id="ARBA00003408"/>
    </source>
</evidence>
<comment type="similarity">
    <text evidence="3">Belongs to the multi antimicrobial extrusion (MATE) (TC 2.A.66.1) family.</text>
</comment>
<keyword evidence="5" id="KW-0813">Transport</keyword>
<keyword evidence="9 13" id="KW-1133">Transmembrane helix</keyword>
<evidence type="ECO:0000256" key="2">
    <source>
        <dbReference type="ARBA" id="ARBA00004651"/>
    </source>
</evidence>
<dbReference type="InterPro" id="IPR050222">
    <property type="entry name" value="MATE_MdtK"/>
</dbReference>
<accession>A0A7X8H0P4</accession>
<dbReference type="GO" id="GO:0042910">
    <property type="term" value="F:xenobiotic transmembrane transporter activity"/>
    <property type="evidence" value="ECO:0007669"/>
    <property type="project" value="InterPro"/>
</dbReference>
<name>A0A7X8H0P4_9LACT</name>
<evidence type="ECO:0000256" key="5">
    <source>
        <dbReference type="ARBA" id="ARBA00022448"/>
    </source>
</evidence>
<evidence type="ECO:0000256" key="12">
    <source>
        <dbReference type="ARBA" id="ARBA00031636"/>
    </source>
</evidence>
<evidence type="ECO:0000256" key="10">
    <source>
        <dbReference type="ARBA" id="ARBA00023065"/>
    </source>
</evidence>
<evidence type="ECO:0000256" key="3">
    <source>
        <dbReference type="ARBA" id="ARBA00010199"/>
    </source>
</evidence>
<dbReference type="EMBL" id="JAAYSM010000321">
    <property type="protein sequence ID" value="NLJ19059.1"/>
    <property type="molecule type" value="Genomic_DNA"/>
</dbReference>
<feature type="transmembrane region" description="Helical" evidence="13">
    <location>
        <begin position="185"/>
        <end position="207"/>
    </location>
</feature>
<dbReference type="NCBIfam" id="TIGR00797">
    <property type="entry name" value="matE"/>
    <property type="match status" value="1"/>
</dbReference>
<feature type="transmembrane region" description="Helical" evidence="13">
    <location>
        <begin position="23"/>
        <end position="49"/>
    </location>
</feature>
<dbReference type="Proteomes" id="UP000541058">
    <property type="component" value="Unassembled WGS sequence"/>
</dbReference>
<feature type="transmembrane region" description="Helical" evidence="13">
    <location>
        <begin position="159"/>
        <end position="179"/>
    </location>
</feature>
<feature type="transmembrane region" description="Helical" evidence="13">
    <location>
        <begin position="357"/>
        <end position="375"/>
    </location>
</feature>
<protein>
    <recommendedName>
        <fullName evidence="4">Probable multidrug resistance protein NorM</fullName>
    </recommendedName>
    <alternativeName>
        <fullName evidence="12">Multidrug-efflux transporter</fullName>
    </alternativeName>
</protein>
<dbReference type="Pfam" id="PF01554">
    <property type="entry name" value="MatE"/>
    <property type="match status" value="2"/>
</dbReference>
<evidence type="ECO:0000313" key="14">
    <source>
        <dbReference type="EMBL" id="NLJ19059.1"/>
    </source>
</evidence>
<dbReference type="PANTHER" id="PTHR43298:SF2">
    <property type="entry name" value="FMN_FAD EXPORTER YEEO-RELATED"/>
    <property type="match status" value="1"/>
</dbReference>
<feature type="transmembrane region" description="Helical" evidence="13">
    <location>
        <begin position="322"/>
        <end position="345"/>
    </location>
</feature>
<feature type="transmembrane region" description="Helical" evidence="13">
    <location>
        <begin position="55"/>
        <end position="75"/>
    </location>
</feature>
<evidence type="ECO:0000256" key="9">
    <source>
        <dbReference type="ARBA" id="ARBA00022989"/>
    </source>
</evidence>
<dbReference type="CDD" id="cd13137">
    <property type="entry name" value="MATE_NorM_like"/>
    <property type="match status" value="1"/>
</dbReference>
<sequence>MMKDKAYYKTAISMAWPSVLESFFISLAAMIDTMMVGELGSFAIAAVGLTTQPKLIGLTVFFAINIAVSSLVARRRGQEDKRGANEVFLTALFLTVVASLIITAIFLYFADDIMHLTGSNHETHQPSVNYLRIIMGGMIFNVIAMVINAAQRGSGNTRIAFFTNVTSSIVNIIFNYLLINGKLGFPALGIEGAAIATVLGTFVAMLMSIRSLYSPDSLIQIKYILKYKVKMQMKTVKMIFGLGSNMAVENLMMRIGFVATAVTAAKLGTNAFAIHNASMNLLSLGFSFGDGMQVAAVALAGRALGRQDHDEAIKFGHICQRIGLVMSLVLSLFLFAFGKNLMGLYFNEAALIDEGAIITRFVMIIVLLQISQLVYGGCLRAGGDVRYTLIAGIISVTIIRTSVTVILVNIFNLGLYGIWIGILSDQFSRFILLRHRFKQGNWTRIEI</sequence>
<keyword evidence="6" id="KW-0050">Antiport</keyword>
<comment type="function">
    <text evidence="1">Multidrug efflux pump.</text>
</comment>
<evidence type="ECO:0000256" key="4">
    <source>
        <dbReference type="ARBA" id="ARBA00020268"/>
    </source>
</evidence>
<evidence type="ECO:0000256" key="6">
    <source>
        <dbReference type="ARBA" id="ARBA00022449"/>
    </source>
</evidence>
<dbReference type="InterPro" id="IPR002528">
    <property type="entry name" value="MATE_fam"/>
</dbReference>
<dbReference type="AlphaFoldDB" id="A0A7X8H0P4"/>
<feature type="transmembrane region" description="Helical" evidence="13">
    <location>
        <begin position="87"/>
        <end position="110"/>
    </location>
</feature>
<keyword evidence="11 13" id="KW-0472">Membrane</keyword>
<keyword evidence="7" id="KW-1003">Cell membrane</keyword>
<comment type="caution">
    <text evidence="14">The sequence shown here is derived from an EMBL/GenBank/DDBJ whole genome shotgun (WGS) entry which is preliminary data.</text>
</comment>
<comment type="subcellular location">
    <subcellularLocation>
        <location evidence="2">Cell membrane</location>
        <topology evidence="2">Multi-pass membrane protein</topology>
    </subcellularLocation>
</comment>
<dbReference type="PIRSF" id="PIRSF006603">
    <property type="entry name" value="DinF"/>
    <property type="match status" value="1"/>
</dbReference>
<feature type="transmembrane region" description="Helical" evidence="13">
    <location>
        <begin position="281"/>
        <end position="301"/>
    </location>
</feature>
<evidence type="ECO:0000256" key="8">
    <source>
        <dbReference type="ARBA" id="ARBA00022692"/>
    </source>
</evidence>
<keyword evidence="10" id="KW-0406">Ion transport</keyword>
<evidence type="ECO:0000313" key="15">
    <source>
        <dbReference type="Proteomes" id="UP000541058"/>
    </source>
</evidence>
<dbReference type="PANTHER" id="PTHR43298">
    <property type="entry name" value="MULTIDRUG RESISTANCE PROTEIN NORM-RELATED"/>
    <property type="match status" value="1"/>
</dbReference>
<dbReference type="InterPro" id="IPR048279">
    <property type="entry name" value="MdtK-like"/>
</dbReference>
<evidence type="ECO:0000256" key="7">
    <source>
        <dbReference type="ARBA" id="ARBA00022475"/>
    </source>
</evidence>
<organism evidence="14 15">
    <name type="scientific">Globicatella sulfidifaciens</name>
    <dbReference type="NCBI Taxonomy" id="136093"/>
    <lineage>
        <taxon>Bacteria</taxon>
        <taxon>Bacillati</taxon>
        <taxon>Bacillota</taxon>
        <taxon>Bacilli</taxon>
        <taxon>Lactobacillales</taxon>
        <taxon>Aerococcaceae</taxon>
        <taxon>Globicatella</taxon>
    </lineage>
</organism>
<gene>
    <name evidence="14" type="ORF">GX355_09370</name>
</gene>
<proteinExistence type="inferred from homology"/>
<feature type="transmembrane region" description="Helical" evidence="13">
    <location>
        <begin position="130"/>
        <end position="147"/>
    </location>
</feature>
<dbReference type="GO" id="GO:0015297">
    <property type="term" value="F:antiporter activity"/>
    <property type="evidence" value="ECO:0007669"/>
    <property type="project" value="UniProtKB-KW"/>
</dbReference>
<evidence type="ECO:0000256" key="11">
    <source>
        <dbReference type="ARBA" id="ARBA00023136"/>
    </source>
</evidence>
<reference evidence="14 15" key="1">
    <citation type="journal article" date="2020" name="Biotechnol. Biofuels">
        <title>New insights from the biogas microbiome by comprehensive genome-resolved metagenomics of nearly 1600 species originating from multiple anaerobic digesters.</title>
        <authorList>
            <person name="Campanaro S."/>
            <person name="Treu L."/>
            <person name="Rodriguez-R L.M."/>
            <person name="Kovalovszki A."/>
            <person name="Ziels R.M."/>
            <person name="Maus I."/>
            <person name="Zhu X."/>
            <person name="Kougias P.G."/>
            <person name="Basile A."/>
            <person name="Luo G."/>
            <person name="Schluter A."/>
            <person name="Konstantinidis K.T."/>
            <person name="Angelidaki I."/>
        </authorList>
    </citation>
    <scope>NUCLEOTIDE SEQUENCE [LARGE SCALE GENOMIC DNA]</scope>
    <source>
        <strain evidence="14">AS23ysBPME_34</strain>
    </source>
</reference>
<keyword evidence="8 13" id="KW-0812">Transmembrane</keyword>